<feature type="transmembrane region" description="Helical" evidence="1">
    <location>
        <begin position="12"/>
        <end position="31"/>
    </location>
</feature>
<dbReference type="EMBL" id="KN817570">
    <property type="protein sequence ID" value="KJA20172.1"/>
    <property type="molecule type" value="Genomic_DNA"/>
</dbReference>
<evidence type="ECO:0000313" key="2">
    <source>
        <dbReference type="EMBL" id="KJA20172.1"/>
    </source>
</evidence>
<gene>
    <name evidence="2" type="ORF">HYPSUDRAFT_43547</name>
</gene>
<dbReference type="AlphaFoldDB" id="A0A0D2L0G4"/>
<evidence type="ECO:0000256" key="1">
    <source>
        <dbReference type="SAM" id="Phobius"/>
    </source>
</evidence>
<proteinExistence type="predicted"/>
<evidence type="ECO:0008006" key="4">
    <source>
        <dbReference type="Google" id="ProtNLM"/>
    </source>
</evidence>
<name>A0A0D2L0G4_HYPSF</name>
<feature type="transmembrane region" description="Helical" evidence="1">
    <location>
        <begin position="150"/>
        <end position="172"/>
    </location>
</feature>
<accession>A0A0D2L0G4</accession>
<protein>
    <recommendedName>
        <fullName evidence="4">MARVEL domain-containing protein</fullName>
    </recommendedName>
</protein>
<keyword evidence="1" id="KW-0472">Membrane</keyword>
<keyword evidence="1" id="KW-1133">Transmembrane helix</keyword>
<keyword evidence="1" id="KW-0812">Transmembrane</keyword>
<feature type="transmembrane region" description="Helical" evidence="1">
    <location>
        <begin position="46"/>
        <end position="65"/>
    </location>
</feature>
<evidence type="ECO:0000313" key="3">
    <source>
        <dbReference type="Proteomes" id="UP000054270"/>
    </source>
</evidence>
<dbReference type="OMA" id="ICIMWIL"/>
<organism evidence="2 3">
    <name type="scientific">Hypholoma sublateritium (strain FD-334 SS-4)</name>
    <dbReference type="NCBI Taxonomy" id="945553"/>
    <lineage>
        <taxon>Eukaryota</taxon>
        <taxon>Fungi</taxon>
        <taxon>Dikarya</taxon>
        <taxon>Basidiomycota</taxon>
        <taxon>Agaricomycotina</taxon>
        <taxon>Agaricomycetes</taxon>
        <taxon>Agaricomycetidae</taxon>
        <taxon>Agaricales</taxon>
        <taxon>Agaricineae</taxon>
        <taxon>Strophariaceae</taxon>
        <taxon>Hypholoma</taxon>
    </lineage>
</organism>
<dbReference type="STRING" id="945553.A0A0D2L0G4"/>
<dbReference type="Proteomes" id="UP000054270">
    <property type="component" value="Unassembled WGS sequence"/>
</dbReference>
<feature type="transmembrane region" description="Helical" evidence="1">
    <location>
        <begin position="72"/>
        <end position="93"/>
    </location>
</feature>
<dbReference type="OrthoDB" id="3364107at2759"/>
<reference evidence="3" key="1">
    <citation type="submission" date="2014-04" db="EMBL/GenBank/DDBJ databases">
        <title>Evolutionary Origins and Diversification of the Mycorrhizal Mutualists.</title>
        <authorList>
            <consortium name="DOE Joint Genome Institute"/>
            <consortium name="Mycorrhizal Genomics Consortium"/>
            <person name="Kohler A."/>
            <person name="Kuo A."/>
            <person name="Nagy L.G."/>
            <person name="Floudas D."/>
            <person name="Copeland A."/>
            <person name="Barry K.W."/>
            <person name="Cichocki N."/>
            <person name="Veneault-Fourrey C."/>
            <person name="LaButti K."/>
            <person name="Lindquist E.A."/>
            <person name="Lipzen A."/>
            <person name="Lundell T."/>
            <person name="Morin E."/>
            <person name="Murat C."/>
            <person name="Riley R."/>
            <person name="Ohm R."/>
            <person name="Sun H."/>
            <person name="Tunlid A."/>
            <person name="Henrissat B."/>
            <person name="Grigoriev I.V."/>
            <person name="Hibbett D.S."/>
            <person name="Martin F."/>
        </authorList>
    </citation>
    <scope>NUCLEOTIDE SEQUENCE [LARGE SCALE GENOMIC DNA]</scope>
    <source>
        <strain evidence="3">FD-334 SS-4</strain>
    </source>
</reference>
<keyword evidence="3" id="KW-1185">Reference proteome</keyword>
<sequence>MKASPLHLPRFIIFGLCTIFSVIVLGLSAHLTNVSSEAHAVTDNEVMGLVTSILSILIFPALIIVPRFVFILTELVVICIMWILWVVTAALTIQARNTLFGGFDCSIFVCESLTGPPLPVHAARSANTLSVKANTSDLCHQVTAVEGLSVTIFVLLMLYMVGLLAFATVAYFRHSNRRIWYQRMDEKGSNIYPSANQMT</sequence>